<evidence type="ECO:0000313" key="3">
    <source>
        <dbReference type="EMBL" id="RNF00161.1"/>
    </source>
</evidence>
<feature type="coiled-coil region" evidence="1">
    <location>
        <begin position="148"/>
        <end position="182"/>
    </location>
</feature>
<name>A0A422N3Y8_TRYRA</name>
<feature type="region of interest" description="Disordered" evidence="2">
    <location>
        <begin position="183"/>
        <end position="203"/>
    </location>
</feature>
<dbReference type="RefSeq" id="XP_029235605.1">
    <property type="nucleotide sequence ID" value="XM_029384550.1"/>
</dbReference>
<reference evidence="3 4" key="1">
    <citation type="journal article" date="2018" name="BMC Genomics">
        <title>Genomic comparison of Trypanosoma conorhini and Trypanosoma rangeli to Trypanosoma cruzi strains of high and low virulence.</title>
        <authorList>
            <person name="Bradwell K.R."/>
            <person name="Koparde V.N."/>
            <person name="Matveyev A.V."/>
            <person name="Serrano M.G."/>
            <person name="Alves J.M."/>
            <person name="Parikh H."/>
            <person name="Huang B."/>
            <person name="Lee V."/>
            <person name="Espinosa-Alvarez O."/>
            <person name="Ortiz P.A."/>
            <person name="Costa-Martins A.G."/>
            <person name="Teixeira M.M."/>
            <person name="Buck G.A."/>
        </authorList>
    </citation>
    <scope>NUCLEOTIDE SEQUENCE [LARGE SCALE GENOMIC DNA]</scope>
    <source>
        <strain evidence="3 4">AM80</strain>
    </source>
</reference>
<dbReference type="OrthoDB" id="246470at2759"/>
<accession>A0A422N3Y8</accession>
<dbReference type="VEuPathDB" id="TriTrypDB:TRSC58_01616"/>
<evidence type="ECO:0000313" key="4">
    <source>
        <dbReference type="Proteomes" id="UP000283634"/>
    </source>
</evidence>
<keyword evidence="4" id="KW-1185">Reference proteome</keyword>
<proteinExistence type="predicted"/>
<sequence length="203" mass="22883">MTKLAPPQVEAWKLGSKQRLQEMLQQQREMEQNSMISREKHEEILGEAEKFLQEVEQKARAAKHTEEDSPSLPFVSLRTGPAYSANSAGAHCTSPKCRAPSGSIPNGMSGIKVVRFTLPAGGKAKEEAINQLRTSPGGVQHLSSKDKYSMLLREQDNLLRQKEENKEEYNKLVEQAVAYHEQQRALKQMHQEQECEDVNDEPA</sequence>
<dbReference type="EMBL" id="MKGL01000341">
    <property type="protein sequence ID" value="RNF00161.1"/>
    <property type="molecule type" value="Genomic_DNA"/>
</dbReference>
<evidence type="ECO:0000256" key="2">
    <source>
        <dbReference type="SAM" id="MobiDB-lite"/>
    </source>
</evidence>
<comment type="caution">
    <text evidence="3">The sequence shown here is derived from an EMBL/GenBank/DDBJ whole genome shotgun (WGS) entry which is preliminary data.</text>
</comment>
<organism evidence="3 4">
    <name type="scientific">Trypanosoma rangeli</name>
    <dbReference type="NCBI Taxonomy" id="5698"/>
    <lineage>
        <taxon>Eukaryota</taxon>
        <taxon>Discoba</taxon>
        <taxon>Euglenozoa</taxon>
        <taxon>Kinetoplastea</taxon>
        <taxon>Metakinetoplastina</taxon>
        <taxon>Trypanosomatida</taxon>
        <taxon>Trypanosomatidae</taxon>
        <taxon>Trypanosoma</taxon>
        <taxon>Herpetosoma</taxon>
    </lineage>
</organism>
<protein>
    <submittedName>
        <fullName evidence="3">Uncharacterized protein</fullName>
    </submittedName>
</protein>
<evidence type="ECO:0000256" key="1">
    <source>
        <dbReference type="SAM" id="Coils"/>
    </source>
</evidence>
<keyword evidence="1" id="KW-0175">Coiled coil</keyword>
<feature type="compositionally biased region" description="Basic and acidic residues" evidence="2">
    <location>
        <begin position="183"/>
        <end position="193"/>
    </location>
</feature>
<dbReference type="GeneID" id="40331704"/>
<feature type="compositionally biased region" description="Basic and acidic residues" evidence="2">
    <location>
        <begin position="56"/>
        <end position="67"/>
    </location>
</feature>
<feature type="region of interest" description="Disordered" evidence="2">
    <location>
        <begin position="56"/>
        <end position="76"/>
    </location>
</feature>
<feature type="compositionally biased region" description="Acidic residues" evidence="2">
    <location>
        <begin position="194"/>
        <end position="203"/>
    </location>
</feature>
<dbReference type="Proteomes" id="UP000283634">
    <property type="component" value="Unassembled WGS sequence"/>
</dbReference>
<dbReference type="AlphaFoldDB" id="A0A422N3Y8"/>
<gene>
    <name evidence="3" type="ORF">TraAM80_07771</name>
</gene>